<organism evidence="3">
    <name type="scientific">Metarhizium acridum (strain CQMa 102)</name>
    <dbReference type="NCBI Taxonomy" id="655827"/>
    <lineage>
        <taxon>Eukaryota</taxon>
        <taxon>Fungi</taxon>
        <taxon>Dikarya</taxon>
        <taxon>Ascomycota</taxon>
        <taxon>Pezizomycotina</taxon>
        <taxon>Sordariomycetes</taxon>
        <taxon>Hypocreomycetidae</taxon>
        <taxon>Hypocreales</taxon>
        <taxon>Clavicipitaceae</taxon>
        <taxon>Metarhizium</taxon>
    </lineage>
</organism>
<feature type="compositionally biased region" description="Basic and acidic residues" evidence="1">
    <location>
        <begin position="185"/>
        <end position="213"/>
    </location>
</feature>
<proteinExistence type="predicted"/>
<dbReference type="eggNOG" id="ENOG502SD3B">
    <property type="taxonomic scope" value="Eukaryota"/>
</dbReference>
<name>E9DRL0_METAQ</name>
<dbReference type="GeneID" id="19244690"/>
<dbReference type="PANTHER" id="PTHR34693:SF1">
    <property type="entry name" value="PROTEIN PAR32"/>
    <property type="match status" value="1"/>
</dbReference>
<dbReference type="Pfam" id="PF12223">
    <property type="entry name" value="DUF3602"/>
    <property type="match status" value="1"/>
</dbReference>
<dbReference type="OrthoDB" id="4159136at2759"/>
<feature type="compositionally biased region" description="Low complexity" evidence="1">
    <location>
        <begin position="98"/>
        <end position="108"/>
    </location>
</feature>
<dbReference type="InterPro" id="IPR053203">
    <property type="entry name" value="Cisplatin_resist-associated"/>
</dbReference>
<dbReference type="KEGG" id="maw:19244690"/>
<protein>
    <submittedName>
        <fullName evidence="2">Uncharacterized protein</fullName>
    </submittedName>
</protein>
<dbReference type="OMA" id="WKHAISF"/>
<dbReference type="InParanoid" id="E9DRL0"/>
<gene>
    <name evidence="2" type="ORF">MAC_00379</name>
</gene>
<sequence>MALTSTGAAAWLRCFSHGDPLVDSCAGPIAAHFHLPFNSLFFRFNSYIPQRPSMTGNDQDVFRKVGRGGAGNFYSVKDDQAVAAAATVDRDLERQDPVVTTVPDPATPGQSIRAGRGGAGNYIDPSQLPDADDKSRISKEVTAAVTSSLKKHPYPAMGGRGGAGNWTGEEHERTHEEEGGNAAQELERKVKEAVEKGLKIPDKVHHGREKEVR</sequence>
<dbReference type="HOGENOM" id="CLU_112553_1_0_1"/>
<keyword evidence="3" id="KW-1185">Reference proteome</keyword>
<evidence type="ECO:0000313" key="2">
    <source>
        <dbReference type="EMBL" id="EFY93888.1"/>
    </source>
</evidence>
<dbReference type="EMBL" id="GL698470">
    <property type="protein sequence ID" value="EFY93888.1"/>
    <property type="molecule type" value="Genomic_DNA"/>
</dbReference>
<feature type="region of interest" description="Disordered" evidence="1">
    <location>
        <begin position="98"/>
        <end position="213"/>
    </location>
</feature>
<reference evidence="2 3" key="1">
    <citation type="journal article" date="2011" name="PLoS Genet.">
        <title>Genome sequencing and comparative transcriptomics of the model entomopathogenic fungi Metarhizium anisopliae and M. acridum.</title>
        <authorList>
            <person name="Gao Q."/>
            <person name="Jin K."/>
            <person name="Ying S.H."/>
            <person name="Zhang Y."/>
            <person name="Xiao G."/>
            <person name="Shang Y."/>
            <person name="Duan Z."/>
            <person name="Hu X."/>
            <person name="Xie X.Q."/>
            <person name="Zhou G."/>
            <person name="Peng G."/>
            <person name="Luo Z."/>
            <person name="Huang W."/>
            <person name="Wang B."/>
            <person name="Fang W."/>
            <person name="Wang S."/>
            <person name="Zhong Y."/>
            <person name="Ma L.J."/>
            <person name="St Leger R.J."/>
            <person name="Zhao G.P."/>
            <person name="Pei Y."/>
            <person name="Feng M.G."/>
            <person name="Xia Y."/>
            <person name="Wang C."/>
        </authorList>
    </citation>
    <scope>NUCLEOTIDE SEQUENCE [LARGE SCALE GENOMIC DNA]</scope>
    <source>
        <strain evidence="2 3">CQMa 102</strain>
    </source>
</reference>
<dbReference type="InterPro" id="IPR022024">
    <property type="entry name" value="DUF3602"/>
</dbReference>
<accession>E9DRL0</accession>
<dbReference type="PANTHER" id="PTHR34693">
    <property type="entry name" value="PROTEIN PAR32"/>
    <property type="match status" value="1"/>
</dbReference>
<dbReference type="Proteomes" id="UP000002499">
    <property type="component" value="Unassembled WGS sequence"/>
</dbReference>
<evidence type="ECO:0000256" key="1">
    <source>
        <dbReference type="SAM" id="MobiDB-lite"/>
    </source>
</evidence>
<dbReference type="AlphaFoldDB" id="E9DRL0"/>
<evidence type="ECO:0000313" key="3">
    <source>
        <dbReference type="Proteomes" id="UP000002499"/>
    </source>
</evidence>
<feature type="compositionally biased region" description="Basic and acidic residues" evidence="1">
    <location>
        <begin position="168"/>
        <end position="178"/>
    </location>
</feature>